<dbReference type="CDD" id="cd00254">
    <property type="entry name" value="LT-like"/>
    <property type="match status" value="1"/>
</dbReference>
<dbReference type="InterPro" id="IPR023346">
    <property type="entry name" value="Lysozyme-like_dom_sf"/>
</dbReference>
<dbReference type="AlphaFoldDB" id="A0A1J5RNK1"/>
<evidence type="ECO:0000313" key="2">
    <source>
        <dbReference type="EMBL" id="OIQ97816.1"/>
    </source>
</evidence>
<gene>
    <name evidence="2" type="primary">mltD_7</name>
    <name evidence="2" type="ORF">GALL_201410</name>
</gene>
<dbReference type="PANTHER" id="PTHR37423:SF2">
    <property type="entry name" value="MEMBRANE-BOUND LYTIC MUREIN TRANSGLYCOSYLASE C"/>
    <property type="match status" value="1"/>
</dbReference>
<reference evidence="2" key="1">
    <citation type="submission" date="2016-10" db="EMBL/GenBank/DDBJ databases">
        <title>Sequence of Gallionella enrichment culture.</title>
        <authorList>
            <person name="Poehlein A."/>
            <person name="Muehling M."/>
            <person name="Daniel R."/>
        </authorList>
    </citation>
    <scope>NUCLEOTIDE SEQUENCE</scope>
</reference>
<dbReference type="PANTHER" id="PTHR37423">
    <property type="entry name" value="SOLUBLE LYTIC MUREIN TRANSGLYCOSYLASE-RELATED"/>
    <property type="match status" value="1"/>
</dbReference>
<dbReference type="EC" id="4.2.2.-" evidence="2"/>
<accession>A0A1J5RNK1</accession>
<feature type="domain" description="Transglycosylase SLT" evidence="1">
    <location>
        <begin position="112"/>
        <end position="212"/>
    </location>
</feature>
<dbReference type="Pfam" id="PF01464">
    <property type="entry name" value="SLT"/>
    <property type="match status" value="1"/>
</dbReference>
<evidence type="ECO:0000259" key="1">
    <source>
        <dbReference type="Pfam" id="PF01464"/>
    </source>
</evidence>
<dbReference type="GO" id="GO:0016829">
    <property type="term" value="F:lyase activity"/>
    <property type="evidence" value="ECO:0007669"/>
    <property type="project" value="UniProtKB-KW"/>
</dbReference>
<sequence>MLASLTLCIAIAASRYKIVPSQITSVIQAHHQGGIGITGIPRAWLPYLAQAGFQVDALGRDGCQDVIAAGWILGYTQELQQAKPPFDQESVKVGRGLPPAAKAWQPYVRWVSAQAGLPTALVNAVIQQESRFRPNALGPKTKTGERAVGLMQIPPSTARALRVNPCNPLQNIWGGTWYLSNLVRNYGGDFALALAAYNAGQGAVAKYGGIPPYSETREYVPTILRRAARYAAVNPP</sequence>
<dbReference type="SUPFAM" id="SSF53955">
    <property type="entry name" value="Lysozyme-like"/>
    <property type="match status" value="1"/>
</dbReference>
<name>A0A1J5RNK1_9ZZZZ</name>
<dbReference type="EMBL" id="MLJW01000127">
    <property type="protein sequence ID" value="OIQ97816.1"/>
    <property type="molecule type" value="Genomic_DNA"/>
</dbReference>
<protein>
    <submittedName>
        <fullName evidence="2">Membrane-bound lytic murein transglycosylase D</fullName>
        <ecNumber evidence="2">4.2.2.-</ecNumber>
    </submittedName>
</protein>
<dbReference type="InterPro" id="IPR008258">
    <property type="entry name" value="Transglycosylase_SLT_dom_1"/>
</dbReference>
<comment type="caution">
    <text evidence="2">The sequence shown here is derived from an EMBL/GenBank/DDBJ whole genome shotgun (WGS) entry which is preliminary data.</text>
</comment>
<dbReference type="Gene3D" id="1.10.530.10">
    <property type="match status" value="1"/>
</dbReference>
<organism evidence="2">
    <name type="scientific">mine drainage metagenome</name>
    <dbReference type="NCBI Taxonomy" id="410659"/>
    <lineage>
        <taxon>unclassified sequences</taxon>
        <taxon>metagenomes</taxon>
        <taxon>ecological metagenomes</taxon>
    </lineage>
</organism>
<keyword evidence="2" id="KW-0456">Lyase</keyword>
<proteinExistence type="predicted"/>